<feature type="chain" id="PRO_5046306079" description="Lipoprotein" evidence="2">
    <location>
        <begin position="27"/>
        <end position="89"/>
    </location>
</feature>
<feature type="signal peptide" evidence="2">
    <location>
        <begin position="1"/>
        <end position="26"/>
    </location>
</feature>
<protein>
    <recommendedName>
        <fullName evidence="5">Lipoprotein</fullName>
    </recommendedName>
</protein>
<sequence length="89" mass="9517">MLKKLKWVGLSATVILLSACGSTNEAAEGGAEAQTNTSAKNNGYRCEKITVTGSRMPVRKCTTQAQRDRDEREAQRLLSSGRVVSESGG</sequence>
<proteinExistence type="predicted"/>
<dbReference type="Proteomes" id="UP000604898">
    <property type="component" value="Unassembled WGS sequence"/>
</dbReference>
<feature type="region of interest" description="Disordered" evidence="1">
    <location>
        <begin position="60"/>
        <end position="89"/>
    </location>
</feature>
<evidence type="ECO:0000313" key="4">
    <source>
        <dbReference type="Proteomes" id="UP000604898"/>
    </source>
</evidence>
<organism evidence="3 4">
    <name type="scientific">Shewanella schlegeliana</name>
    <dbReference type="NCBI Taxonomy" id="190308"/>
    <lineage>
        <taxon>Bacteria</taxon>
        <taxon>Pseudomonadati</taxon>
        <taxon>Pseudomonadota</taxon>
        <taxon>Gammaproteobacteria</taxon>
        <taxon>Alteromonadales</taxon>
        <taxon>Shewanellaceae</taxon>
        <taxon>Shewanella</taxon>
    </lineage>
</organism>
<feature type="compositionally biased region" description="Basic and acidic residues" evidence="1">
    <location>
        <begin position="66"/>
        <end position="75"/>
    </location>
</feature>
<evidence type="ECO:0000313" key="3">
    <source>
        <dbReference type="EMBL" id="MBL4914625.1"/>
    </source>
</evidence>
<dbReference type="PROSITE" id="PS51257">
    <property type="entry name" value="PROKAR_LIPOPROTEIN"/>
    <property type="match status" value="1"/>
</dbReference>
<dbReference type="EMBL" id="JAESVD010000009">
    <property type="protein sequence ID" value="MBL4914625.1"/>
    <property type="molecule type" value="Genomic_DNA"/>
</dbReference>
<name>A0ABS1T1G6_9GAMM</name>
<evidence type="ECO:0000256" key="2">
    <source>
        <dbReference type="SAM" id="SignalP"/>
    </source>
</evidence>
<accession>A0ABS1T1G6</accession>
<keyword evidence="4" id="KW-1185">Reference proteome</keyword>
<comment type="caution">
    <text evidence="3">The sequence shown here is derived from an EMBL/GenBank/DDBJ whole genome shotgun (WGS) entry which is preliminary data.</text>
</comment>
<dbReference type="RefSeq" id="WP_202722875.1">
    <property type="nucleotide sequence ID" value="NZ_BPEX01000011.1"/>
</dbReference>
<evidence type="ECO:0008006" key="5">
    <source>
        <dbReference type="Google" id="ProtNLM"/>
    </source>
</evidence>
<gene>
    <name evidence="3" type="ORF">JMA39_16095</name>
</gene>
<reference evidence="3 4" key="1">
    <citation type="submission" date="2021-01" db="EMBL/GenBank/DDBJ databases">
        <title>Genome sequence of Shewanella schlegeliana JCM 11561.</title>
        <authorList>
            <person name="Zhang H."/>
            <person name="Li C."/>
        </authorList>
    </citation>
    <scope>NUCLEOTIDE SEQUENCE [LARGE SCALE GENOMIC DNA]</scope>
    <source>
        <strain evidence="3 4">JCM 11561</strain>
    </source>
</reference>
<keyword evidence="2" id="KW-0732">Signal</keyword>
<evidence type="ECO:0000256" key="1">
    <source>
        <dbReference type="SAM" id="MobiDB-lite"/>
    </source>
</evidence>